<evidence type="ECO:0000313" key="8">
    <source>
        <dbReference type="Proteomes" id="UP000321606"/>
    </source>
</evidence>
<evidence type="ECO:0000256" key="6">
    <source>
        <dbReference type="SAM" id="Phobius"/>
    </source>
</evidence>
<dbReference type="EMBL" id="AP019822">
    <property type="protein sequence ID" value="BBM35161.1"/>
    <property type="molecule type" value="Genomic_DNA"/>
</dbReference>
<name>A0A510J9S3_9FUSO</name>
<dbReference type="GO" id="GO:0005886">
    <property type="term" value="C:plasma membrane"/>
    <property type="evidence" value="ECO:0007669"/>
    <property type="project" value="UniProtKB-SubCell"/>
</dbReference>
<dbReference type="STRING" id="714315.GCA_000516535_00071"/>
<comment type="subcellular location">
    <subcellularLocation>
        <location evidence="1">Cell membrane</location>
    </subcellularLocation>
</comment>
<organism evidence="7 8">
    <name type="scientific">Pseudoleptotrichia goodfellowii</name>
    <dbReference type="NCBI Taxonomy" id="157692"/>
    <lineage>
        <taxon>Bacteria</taxon>
        <taxon>Fusobacteriati</taxon>
        <taxon>Fusobacteriota</taxon>
        <taxon>Fusobacteriia</taxon>
        <taxon>Fusobacteriales</taxon>
        <taxon>Leptotrichiaceae</taxon>
        <taxon>Pseudoleptotrichia</taxon>
    </lineage>
</organism>
<dbReference type="Proteomes" id="UP000321606">
    <property type="component" value="Chromosome"/>
</dbReference>
<keyword evidence="4 6" id="KW-1133">Transmembrane helix</keyword>
<keyword evidence="2" id="KW-1003">Cell membrane</keyword>
<feature type="transmembrane region" description="Helical" evidence="6">
    <location>
        <begin position="16"/>
        <end position="40"/>
    </location>
</feature>
<dbReference type="OrthoDB" id="80979at2"/>
<reference evidence="7 8" key="1">
    <citation type="submission" date="2019-07" db="EMBL/GenBank/DDBJ databases">
        <title>Complete Genome Sequence of Leptotrichia goodfellowii Strain JCM 16774.</title>
        <authorList>
            <person name="Watanabe S."/>
            <person name="Cui L."/>
        </authorList>
    </citation>
    <scope>NUCLEOTIDE SEQUENCE [LARGE SCALE GENOMIC DNA]</scope>
    <source>
        <strain evidence="7 8">JCM16774</strain>
    </source>
</reference>
<evidence type="ECO:0000256" key="5">
    <source>
        <dbReference type="ARBA" id="ARBA00023136"/>
    </source>
</evidence>
<gene>
    <name evidence="7" type="ORF">JCM16774_0066</name>
</gene>
<proteinExistence type="predicted"/>
<sequence length="110" mass="12440">MRIIYGDSPISLGDSLWITIISMLIVFLVLVLISFILSFLKYVPSEKKEVKIEKSSIEDNPAVSLRESRKLKPEDIKDDKMLAAVSVAVMEAAGEIENAYIRIKSIREIR</sequence>
<dbReference type="Pfam" id="PF04277">
    <property type="entry name" value="OAD_gamma"/>
    <property type="match status" value="1"/>
</dbReference>
<evidence type="ECO:0008006" key="9">
    <source>
        <dbReference type="Google" id="ProtNLM"/>
    </source>
</evidence>
<evidence type="ECO:0000313" key="7">
    <source>
        <dbReference type="EMBL" id="BBM35161.1"/>
    </source>
</evidence>
<evidence type="ECO:0000256" key="1">
    <source>
        <dbReference type="ARBA" id="ARBA00004236"/>
    </source>
</evidence>
<keyword evidence="3 6" id="KW-0812">Transmembrane</keyword>
<evidence type="ECO:0000256" key="2">
    <source>
        <dbReference type="ARBA" id="ARBA00022475"/>
    </source>
</evidence>
<evidence type="ECO:0000256" key="4">
    <source>
        <dbReference type="ARBA" id="ARBA00022989"/>
    </source>
</evidence>
<keyword evidence="5 6" id="KW-0472">Membrane</keyword>
<dbReference type="KEGG" id="lgo:JCM16774_0066"/>
<dbReference type="GO" id="GO:0015081">
    <property type="term" value="F:sodium ion transmembrane transporter activity"/>
    <property type="evidence" value="ECO:0007669"/>
    <property type="project" value="InterPro"/>
</dbReference>
<dbReference type="RefSeq" id="WP_026736811.1">
    <property type="nucleotide sequence ID" value="NZ_AP019822.1"/>
</dbReference>
<dbReference type="AlphaFoldDB" id="A0A510J9S3"/>
<dbReference type="GO" id="GO:0036376">
    <property type="term" value="P:sodium ion export across plasma membrane"/>
    <property type="evidence" value="ECO:0007669"/>
    <property type="project" value="InterPro"/>
</dbReference>
<protein>
    <recommendedName>
        <fullName evidence="9">Sodium pump decarboxylase, gamma subunit</fullName>
    </recommendedName>
</protein>
<evidence type="ECO:0000256" key="3">
    <source>
        <dbReference type="ARBA" id="ARBA00022692"/>
    </source>
</evidence>
<accession>A0A510J9S3</accession>
<dbReference type="InterPro" id="IPR005899">
    <property type="entry name" value="Na_pump_deCOase"/>
</dbReference>